<dbReference type="EMBL" id="CAVNYO010000169">
    <property type="protein sequence ID" value="CAK5271322.1"/>
    <property type="molecule type" value="Genomic_DNA"/>
</dbReference>
<feature type="transmembrane region" description="Helical" evidence="1">
    <location>
        <begin position="44"/>
        <end position="68"/>
    </location>
</feature>
<dbReference type="Proteomes" id="UP001295794">
    <property type="component" value="Unassembled WGS sequence"/>
</dbReference>
<keyword evidence="1" id="KW-0812">Transmembrane</keyword>
<keyword evidence="3" id="KW-1185">Reference proteome</keyword>
<comment type="caution">
    <text evidence="2">The sequence shown here is derived from an EMBL/GenBank/DDBJ whole genome shotgun (WGS) entry which is preliminary data.</text>
</comment>
<proteinExistence type="predicted"/>
<keyword evidence="1" id="KW-1133">Transmembrane helix</keyword>
<dbReference type="AlphaFoldDB" id="A0AAD2HBV7"/>
<evidence type="ECO:0000313" key="3">
    <source>
        <dbReference type="Proteomes" id="UP001295794"/>
    </source>
</evidence>
<feature type="transmembrane region" description="Helical" evidence="1">
    <location>
        <begin position="21"/>
        <end position="38"/>
    </location>
</feature>
<reference evidence="2" key="1">
    <citation type="submission" date="2023-11" db="EMBL/GenBank/DDBJ databases">
        <authorList>
            <person name="De Vega J J."/>
            <person name="De Vega J J."/>
        </authorList>
    </citation>
    <scope>NUCLEOTIDE SEQUENCE</scope>
</reference>
<gene>
    <name evidence="2" type="ORF">MYCIT1_LOCUS16293</name>
</gene>
<protein>
    <submittedName>
        <fullName evidence="2">Uncharacterized protein</fullName>
    </submittedName>
</protein>
<accession>A0AAD2HBV7</accession>
<evidence type="ECO:0000256" key="1">
    <source>
        <dbReference type="SAM" id="Phobius"/>
    </source>
</evidence>
<evidence type="ECO:0000313" key="2">
    <source>
        <dbReference type="EMBL" id="CAK5271322.1"/>
    </source>
</evidence>
<name>A0AAD2HBV7_9AGAR</name>
<sequence>MGSLVPIGLMLHRSSRGHLTGSPSLAILMWSGIIVPSIPFTKWLALTLSLCSSFPIGIISVLLILNLAPDAMHHSSTMSSRAPKSSCQSR</sequence>
<keyword evidence="1" id="KW-0472">Membrane</keyword>
<organism evidence="2 3">
    <name type="scientific">Mycena citricolor</name>
    <dbReference type="NCBI Taxonomy" id="2018698"/>
    <lineage>
        <taxon>Eukaryota</taxon>
        <taxon>Fungi</taxon>
        <taxon>Dikarya</taxon>
        <taxon>Basidiomycota</taxon>
        <taxon>Agaricomycotina</taxon>
        <taxon>Agaricomycetes</taxon>
        <taxon>Agaricomycetidae</taxon>
        <taxon>Agaricales</taxon>
        <taxon>Marasmiineae</taxon>
        <taxon>Mycenaceae</taxon>
        <taxon>Mycena</taxon>
    </lineage>
</organism>